<dbReference type="InterPro" id="IPR038592">
    <property type="entry name" value="CheD-like_sf"/>
</dbReference>
<evidence type="ECO:0000313" key="7">
    <source>
        <dbReference type="Proteomes" id="UP000241474"/>
    </source>
</evidence>
<reference evidence="1 5" key="2">
    <citation type="journal article" date="2011" name="Virol. J.">
        <title>Breaking the 1000-gene barrier for Mimivirus using ultra-deep genome and transcriptome sequencing.</title>
        <authorList>
            <person name="Legendre M."/>
            <person name="Santini S."/>
            <person name="Rico A."/>
            <person name="Abergel C."/>
            <person name="Claverie J.M."/>
        </authorList>
    </citation>
    <scope>NUCLEOTIDE SEQUENCE [LARGE SCALE GENOMIC DNA]</scope>
</reference>
<evidence type="ECO:0000313" key="1">
    <source>
        <dbReference type="EMBL" id="ADO18810.1"/>
    </source>
</evidence>
<reference evidence="7 8" key="3">
    <citation type="submission" date="2014-10" db="EMBL/GenBank/DDBJ databases">
        <title>Pan-genome analysis of Brazilian lineage A amoebal mimiviruses.</title>
        <authorList>
            <person name="Assis F.L."/>
            <person name="Abrahao J.S."/>
            <person name="Kroon E.G."/>
            <person name="Dornas F.P."/>
            <person name="Andrade K.R."/>
            <person name="Borato P.V.M."/>
            <person name="Pilotto M.R."/>
            <person name="Benamar S."/>
            <person name="LaScola B."/>
            <person name="Colson P."/>
        </authorList>
    </citation>
    <scope>NUCLEOTIDE SEQUENCE [LARGE SCALE GENOMIC DNA]</scope>
    <source>
        <strain evidence="4 8">Amazonia</strain>
        <strain evidence="3 7">Oyster</strain>
    </source>
</reference>
<dbReference type="Proteomes" id="UP000274448">
    <property type="component" value="Segment"/>
</dbReference>
<dbReference type="EMBL" id="KM982401">
    <property type="protein sequence ID" value="AKI79508.1"/>
    <property type="molecule type" value="Genomic_DNA"/>
</dbReference>
<organism evidence="1 5">
    <name type="scientific">Acanthamoeba polyphaga mimivirus</name>
    <name type="common">APMV</name>
    <dbReference type="NCBI Taxonomy" id="212035"/>
    <lineage>
        <taxon>Viruses</taxon>
        <taxon>Varidnaviria</taxon>
        <taxon>Bamfordvirae</taxon>
        <taxon>Nucleocytoviricota</taxon>
        <taxon>Megaviricetes</taxon>
        <taxon>Imitervirales</taxon>
        <taxon>Mimiviridae</taxon>
        <taxon>Megamimivirinae</taxon>
        <taxon>Mimivirus</taxon>
        <taxon>Mimivirus bradfordmassiliense</taxon>
    </lineage>
</organism>
<dbReference type="GeneID" id="9925375"/>
<sequence>MYTSTKPDKQNKLKKLIYNEKYHDNCHDYLKTTYLEKYAEPRYKKLLYKIREKIPKVGICEDTVFDDYRNVIVCDQHAVIFGHYNDVFPILATYALNACVGLVMYVPKHKIGALAHIDGLPGYSQESAKEDGLELDFSPVYENIEIMIRYLKQLSGSDESLEITYYLIGGIYGLSEVMVHDILEAINKIQNDKLKFNFMGRNLLGPGNQSRNICIDMATGKITYFDYTINSEYYGKNRKDNVPMNIIRAPRKSEAYLDITYVPISIDDSQ</sequence>
<dbReference type="Proteomes" id="UP000240552">
    <property type="component" value="Segment"/>
</dbReference>
<dbReference type="KEGG" id="vg:9925375"/>
<protein>
    <submittedName>
        <fullName evidence="1 2 3">Chemotaxis protein</fullName>
    </submittedName>
</protein>
<evidence type="ECO:0000313" key="4">
    <source>
        <dbReference type="EMBL" id="AKI81398.1"/>
    </source>
</evidence>
<proteinExistence type="predicted"/>
<dbReference type="Proteomes" id="UP000201519">
    <property type="component" value="Segment"/>
</dbReference>
<accession>E3VZY0</accession>
<reference evidence="2 6" key="1">
    <citation type="journal article" date="2011" name="Proc. Natl. Acad. Sci. U.S.A.">
        <title>Mimivirus shows dramatic genome reduction after intraamoebal culture.</title>
        <authorList>
            <person name="Boyer M."/>
            <person name="Azza S."/>
            <person name="Barrassi L."/>
            <person name="Klose T."/>
            <person name="Campocasso A."/>
            <person name="Pagnier I."/>
            <person name="Fournous G."/>
            <person name="Borg A."/>
            <person name="Robert C."/>
            <person name="Zhang X."/>
            <person name="Desnues C."/>
            <person name="Henrissat B."/>
            <person name="Rossmann M.G."/>
            <person name="La Scola B."/>
            <person name="Raoult D."/>
        </authorList>
    </citation>
    <scope>NUCLEOTIDE SEQUENCE [LARGE SCALE GENOMIC DNA]</scope>
    <source>
        <strain evidence="2">M4</strain>
    </source>
</reference>
<evidence type="ECO:0000313" key="3">
    <source>
        <dbReference type="EMBL" id="AKI79508.1"/>
    </source>
</evidence>
<evidence type="ECO:0000313" key="8">
    <source>
        <dbReference type="Proteomes" id="UP000274448"/>
    </source>
</evidence>
<dbReference type="EMBL" id="KM982403">
    <property type="protein sequence ID" value="AKI81398.1"/>
    <property type="molecule type" value="Genomic_DNA"/>
</dbReference>
<evidence type="ECO:0000313" key="5">
    <source>
        <dbReference type="Proteomes" id="UP000201519"/>
    </source>
</evidence>
<dbReference type="OrthoDB" id="10263at10239"/>
<accession>A0A0G2Y1G6</accession>
<dbReference type="SMR" id="A0A0G2Y1G6"/>
<dbReference type="Gene3D" id="3.30.1330.200">
    <property type="match status" value="1"/>
</dbReference>
<dbReference type="RefSeq" id="YP_003987250.1">
    <property type="nucleotide sequence ID" value="NC_014649.1"/>
</dbReference>
<dbReference type="EMBL" id="JN036606">
    <property type="protein sequence ID" value="AEJ34966.1"/>
    <property type="molecule type" value="Genomic_DNA"/>
</dbReference>
<keyword evidence="5" id="KW-1185">Reference proteome</keyword>
<dbReference type="Proteomes" id="UP000241474">
    <property type="component" value="Segment"/>
</dbReference>
<organismHost>
    <name type="scientific">Acanthamoeba polyphaga</name>
    <name type="common">Amoeba</name>
    <dbReference type="NCBI Taxonomy" id="5757"/>
</organismHost>
<gene>
    <name evidence="1" type="primary">R721</name>
    <name evidence="2" type="ORF">MIMI_R721</name>
</gene>
<evidence type="ECO:0000313" key="2">
    <source>
        <dbReference type="EMBL" id="AEJ34966.1"/>
    </source>
</evidence>
<evidence type="ECO:0000313" key="6">
    <source>
        <dbReference type="Proteomes" id="UP000240552"/>
    </source>
</evidence>
<dbReference type="EMBL" id="HQ336222">
    <property type="protein sequence ID" value="ADO18810.1"/>
    <property type="molecule type" value="Genomic_DNA"/>
</dbReference>
<name>A0A0G2Y1G6_MIMIV</name>